<evidence type="ECO:0000313" key="4">
    <source>
        <dbReference type="Proteomes" id="UP001275084"/>
    </source>
</evidence>
<sequence>MNTTGNDGTSSDGTPANGGTPATHFNLFSRLPAELRLMIWTEALPSRLVSADRFQSVIGGMLSGGDGGHNEELTSIHCSGGIYARNRRSPVIAGGFHLLYTMPFRFPLGVADMFVDLLIRLHQFEEVSMVTYHLTIHASDSFIDEHSHSLFGADFRQCPQQLADSQCRRPEPDIRKELQQTQFLFLILEAGLKVMRLDKPSTAWETETGPEYSWDADSLLARFKTARAVDDASLATAQDMLGWIWPWPTPAARQRRPENAPPELKHIARTDGPPGTRSGWRRTVFCTMVCNIKAR</sequence>
<protein>
    <recommendedName>
        <fullName evidence="2">2EXR domain-containing protein</fullName>
    </recommendedName>
</protein>
<comment type="caution">
    <text evidence="3">The sequence shown here is derived from an EMBL/GenBank/DDBJ whole genome shotgun (WGS) entry which is preliminary data.</text>
</comment>
<evidence type="ECO:0000259" key="2">
    <source>
        <dbReference type="Pfam" id="PF20150"/>
    </source>
</evidence>
<feature type="domain" description="2EXR" evidence="2">
    <location>
        <begin position="25"/>
        <end position="52"/>
    </location>
</feature>
<reference evidence="3" key="1">
    <citation type="journal article" date="2023" name="Mol. Phylogenet. Evol.">
        <title>Genome-scale phylogeny and comparative genomics of the fungal order Sordariales.</title>
        <authorList>
            <person name="Hensen N."/>
            <person name="Bonometti L."/>
            <person name="Westerberg I."/>
            <person name="Brannstrom I.O."/>
            <person name="Guillou S."/>
            <person name="Cros-Aarteil S."/>
            <person name="Calhoun S."/>
            <person name="Haridas S."/>
            <person name="Kuo A."/>
            <person name="Mondo S."/>
            <person name="Pangilinan J."/>
            <person name="Riley R."/>
            <person name="LaButti K."/>
            <person name="Andreopoulos B."/>
            <person name="Lipzen A."/>
            <person name="Chen C."/>
            <person name="Yan M."/>
            <person name="Daum C."/>
            <person name="Ng V."/>
            <person name="Clum A."/>
            <person name="Steindorff A."/>
            <person name="Ohm R.A."/>
            <person name="Martin F."/>
            <person name="Silar P."/>
            <person name="Natvig D.O."/>
            <person name="Lalanne C."/>
            <person name="Gautier V."/>
            <person name="Ament-Velasquez S.L."/>
            <person name="Kruys A."/>
            <person name="Hutchinson M.I."/>
            <person name="Powell A.J."/>
            <person name="Barry K."/>
            <person name="Miller A.N."/>
            <person name="Grigoriev I.V."/>
            <person name="Debuchy R."/>
            <person name="Gladieux P."/>
            <person name="Hiltunen Thoren M."/>
            <person name="Johannesson H."/>
        </authorList>
    </citation>
    <scope>NUCLEOTIDE SEQUENCE</scope>
    <source>
        <strain evidence="3">CBS 955.72</strain>
    </source>
</reference>
<organism evidence="3 4">
    <name type="scientific">Lasiosphaeria hispida</name>
    <dbReference type="NCBI Taxonomy" id="260671"/>
    <lineage>
        <taxon>Eukaryota</taxon>
        <taxon>Fungi</taxon>
        <taxon>Dikarya</taxon>
        <taxon>Ascomycota</taxon>
        <taxon>Pezizomycotina</taxon>
        <taxon>Sordariomycetes</taxon>
        <taxon>Sordariomycetidae</taxon>
        <taxon>Sordariales</taxon>
        <taxon>Lasiosphaeriaceae</taxon>
        <taxon>Lasiosphaeria</taxon>
    </lineage>
</organism>
<evidence type="ECO:0000313" key="3">
    <source>
        <dbReference type="EMBL" id="KAK3364316.1"/>
    </source>
</evidence>
<feature type="compositionally biased region" description="Basic and acidic residues" evidence="1">
    <location>
        <begin position="255"/>
        <end position="269"/>
    </location>
</feature>
<evidence type="ECO:0000256" key="1">
    <source>
        <dbReference type="SAM" id="MobiDB-lite"/>
    </source>
</evidence>
<feature type="compositionally biased region" description="Low complexity" evidence="1">
    <location>
        <begin position="1"/>
        <end position="14"/>
    </location>
</feature>
<dbReference type="Proteomes" id="UP001275084">
    <property type="component" value="Unassembled WGS sequence"/>
</dbReference>
<proteinExistence type="predicted"/>
<reference evidence="3" key="2">
    <citation type="submission" date="2023-06" db="EMBL/GenBank/DDBJ databases">
        <authorList>
            <consortium name="Lawrence Berkeley National Laboratory"/>
            <person name="Haridas S."/>
            <person name="Hensen N."/>
            <person name="Bonometti L."/>
            <person name="Westerberg I."/>
            <person name="Brannstrom I.O."/>
            <person name="Guillou S."/>
            <person name="Cros-Aarteil S."/>
            <person name="Calhoun S."/>
            <person name="Kuo A."/>
            <person name="Mondo S."/>
            <person name="Pangilinan J."/>
            <person name="Riley R."/>
            <person name="Labutti K."/>
            <person name="Andreopoulos B."/>
            <person name="Lipzen A."/>
            <person name="Chen C."/>
            <person name="Yanf M."/>
            <person name="Daum C."/>
            <person name="Ng V."/>
            <person name="Clum A."/>
            <person name="Steindorff A."/>
            <person name="Ohm R."/>
            <person name="Martin F."/>
            <person name="Silar P."/>
            <person name="Natvig D."/>
            <person name="Lalanne C."/>
            <person name="Gautier V."/>
            <person name="Ament-Velasquez S.L."/>
            <person name="Kruys A."/>
            <person name="Hutchinson M.I."/>
            <person name="Powell A.J."/>
            <person name="Barry K."/>
            <person name="Miller A.N."/>
            <person name="Grigoriev I.V."/>
            <person name="Debuchy R."/>
            <person name="Gladieux P."/>
            <person name="Thoren M.H."/>
            <person name="Johannesson H."/>
        </authorList>
    </citation>
    <scope>NUCLEOTIDE SEQUENCE</scope>
    <source>
        <strain evidence="3">CBS 955.72</strain>
    </source>
</reference>
<name>A0AAJ0HWR2_9PEZI</name>
<gene>
    <name evidence="3" type="ORF">B0T25DRAFT_563341</name>
</gene>
<dbReference type="Pfam" id="PF20150">
    <property type="entry name" value="2EXR"/>
    <property type="match status" value="1"/>
</dbReference>
<feature type="region of interest" description="Disordered" evidence="1">
    <location>
        <begin position="252"/>
        <end position="276"/>
    </location>
</feature>
<accession>A0AAJ0HWR2</accession>
<dbReference type="EMBL" id="JAUIQD010000001">
    <property type="protein sequence ID" value="KAK3364316.1"/>
    <property type="molecule type" value="Genomic_DNA"/>
</dbReference>
<feature type="region of interest" description="Disordered" evidence="1">
    <location>
        <begin position="1"/>
        <end position="20"/>
    </location>
</feature>
<dbReference type="InterPro" id="IPR045518">
    <property type="entry name" value="2EXR"/>
</dbReference>
<dbReference type="AlphaFoldDB" id="A0AAJ0HWR2"/>
<keyword evidence="4" id="KW-1185">Reference proteome</keyword>